<reference evidence="2 3" key="1">
    <citation type="submission" date="2018-11" db="EMBL/GenBank/DDBJ databases">
        <title>Sequencing the genomes of 1000 actinobacteria strains.</title>
        <authorList>
            <person name="Klenk H.-P."/>
        </authorList>
    </citation>
    <scope>NUCLEOTIDE SEQUENCE [LARGE SCALE GENOMIC DNA]</scope>
    <source>
        <strain evidence="2 3">DSM 44231</strain>
    </source>
</reference>
<gene>
    <name evidence="2" type="ORF">EDD40_0992</name>
</gene>
<dbReference type="Proteomes" id="UP000268727">
    <property type="component" value="Unassembled WGS sequence"/>
</dbReference>
<evidence type="ECO:0000313" key="3">
    <source>
        <dbReference type="Proteomes" id="UP000268727"/>
    </source>
</evidence>
<feature type="compositionally biased region" description="Polar residues" evidence="1">
    <location>
        <begin position="1"/>
        <end position="12"/>
    </location>
</feature>
<organism evidence="2 3">
    <name type="scientific">Saccharothrix texasensis</name>
    <dbReference type="NCBI Taxonomy" id="103734"/>
    <lineage>
        <taxon>Bacteria</taxon>
        <taxon>Bacillati</taxon>
        <taxon>Actinomycetota</taxon>
        <taxon>Actinomycetes</taxon>
        <taxon>Pseudonocardiales</taxon>
        <taxon>Pseudonocardiaceae</taxon>
        <taxon>Saccharothrix</taxon>
    </lineage>
</organism>
<evidence type="ECO:0000313" key="2">
    <source>
        <dbReference type="EMBL" id="ROP35741.1"/>
    </source>
</evidence>
<sequence>MMTVTENSSTAARTVENEFRNLAEVRQNPPSKEDLRERLPQSNGDQDTW</sequence>
<comment type="caution">
    <text evidence="2">The sequence shown here is derived from an EMBL/GenBank/DDBJ whole genome shotgun (WGS) entry which is preliminary data.</text>
</comment>
<protein>
    <submittedName>
        <fullName evidence="2">Uncharacterized protein</fullName>
    </submittedName>
</protein>
<keyword evidence="3" id="KW-1185">Reference proteome</keyword>
<accession>A0A3N1GZL4</accession>
<evidence type="ECO:0000256" key="1">
    <source>
        <dbReference type="SAM" id="MobiDB-lite"/>
    </source>
</evidence>
<name>A0A3N1GZL4_9PSEU</name>
<dbReference type="AlphaFoldDB" id="A0A3N1GZL4"/>
<dbReference type="EMBL" id="RJKM01000001">
    <property type="protein sequence ID" value="ROP35741.1"/>
    <property type="molecule type" value="Genomic_DNA"/>
</dbReference>
<proteinExistence type="predicted"/>
<feature type="compositionally biased region" description="Polar residues" evidence="1">
    <location>
        <begin position="40"/>
        <end position="49"/>
    </location>
</feature>
<feature type="region of interest" description="Disordered" evidence="1">
    <location>
        <begin position="1"/>
        <end position="49"/>
    </location>
</feature>